<evidence type="ECO:0008006" key="5">
    <source>
        <dbReference type="Google" id="ProtNLM"/>
    </source>
</evidence>
<dbReference type="PATRIC" id="fig|104336.4.peg.3048"/>
<evidence type="ECO:0000313" key="3">
    <source>
        <dbReference type="EMBL" id="KJL17905.1"/>
    </source>
</evidence>
<evidence type="ECO:0000256" key="2">
    <source>
        <dbReference type="SAM" id="SignalP"/>
    </source>
</evidence>
<dbReference type="RefSeq" id="WP_045255296.1">
    <property type="nucleotide sequence ID" value="NZ_CAKKLS010000001.1"/>
</dbReference>
<dbReference type="KEGG" id="mfol:DXT68_07170"/>
<reference evidence="3 4" key="1">
    <citation type="submission" date="2015-02" db="EMBL/GenBank/DDBJ databases">
        <title>Draft genome sequences of ten Microbacterium spp. with emphasis on heavy metal contaminated environments.</title>
        <authorList>
            <person name="Corretto E."/>
        </authorList>
    </citation>
    <scope>NUCLEOTIDE SEQUENCE [LARGE SCALE GENOMIC DNA]</scope>
    <source>
        <strain evidence="3 4">DSM 12966</strain>
    </source>
</reference>
<proteinExistence type="predicted"/>
<accession>A0A0F0KCM3</accession>
<feature type="compositionally biased region" description="Low complexity" evidence="1">
    <location>
        <begin position="29"/>
        <end position="48"/>
    </location>
</feature>
<organism evidence="3 4">
    <name type="scientific">Microbacterium foliorum</name>
    <dbReference type="NCBI Taxonomy" id="104336"/>
    <lineage>
        <taxon>Bacteria</taxon>
        <taxon>Bacillati</taxon>
        <taxon>Actinomycetota</taxon>
        <taxon>Actinomycetes</taxon>
        <taxon>Micrococcales</taxon>
        <taxon>Microbacteriaceae</taxon>
        <taxon>Microbacterium</taxon>
    </lineage>
</organism>
<gene>
    <name evidence="3" type="ORF">RN50_03010</name>
</gene>
<keyword evidence="2" id="KW-0732">Signal</keyword>
<protein>
    <recommendedName>
        <fullName evidence="5">Nitrate ABC transporter substrate-binding protein</fullName>
    </recommendedName>
</protein>
<sequence>MTHRKISAALGALTLAVVLAACAGAPDAAATPSSPSPLPSAEVSTEPSPTQPPATPTAPTCDTIVSAGTVKLLTDAGWTFQEKEFVVGGVPLPDGLLCFWADYTVASDHGQLYGWSPISAEDATEAQSSLLADGWTREDSADGIYITENPQYSMGTDDEGYGMTYLFGDGWVKFADTRQSLILIEWAG</sequence>
<dbReference type="AlphaFoldDB" id="A0A0F0KCM3"/>
<evidence type="ECO:0000313" key="4">
    <source>
        <dbReference type="Proteomes" id="UP000033572"/>
    </source>
</evidence>
<comment type="caution">
    <text evidence="3">The sequence shown here is derived from an EMBL/GenBank/DDBJ whole genome shotgun (WGS) entry which is preliminary data.</text>
</comment>
<dbReference type="Proteomes" id="UP000033572">
    <property type="component" value="Unassembled WGS sequence"/>
</dbReference>
<dbReference type="PROSITE" id="PS51257">
    <property type="entry name" value="PROKAR_LIPOPROTEIN"/>
    <property type="match status" value="1"/>
</dbReference>
<feature type="signal peptide" evidence="2">
    <location>
        <begin position="1"/>
        <end position="23"/>
    </location>
</feature>
<dbReference type="EMBL" id="JYIU01000046">
    <property type="protein sequence ID" value="KJL17905.1"/>
    <property type="molecule type" value="Genomic_DNA"/>
</dbReference>
<dbReference type="GeneID" id="94444165"/>
<feature type="chain" id="PRO_5039316752" description="Nitrate ABC transporter substrate-binding protein" evidence="2">
    <location>
        <begin position="24"/>
        <end position="188"/>
    </location>
</feature>
<keyword evidence="4" id="KW-1185">Reference proteome</keyword>
<evidence type="ECO:0000256" key="1">
    <source>
        <dbReference type="SAM" id="MobiDB-lite"/>
    </source>
</evidence>
<name>A0A0F0KCM3_9MICO</name>
<feature type="region of interest" description="Disordered" evidence="1">
    <location>
        <begin position="29"/>
        <end position="58"/>
    </location>
</feature>